<dbReference type="Gene3D" id="2.60.120.330">
    <property type="entry name" value="B-lactam Antibiotic, Isopenicillin N Synthase, Chain"/>
    <property type="match status" value="1"/>
</dbReference>
<protein>
    <submittedName>
        <fullName evidence="5">Isopenicillin N synthase family oxygenase</fullName>
    </submittedName>
</protein>
<accession>A0A941EVW0</accession>
<dbReference type="InterPro" id="IPR050231">
    <property type="entry name" value="Iron_ascorbate_oxido_reductase"/>
</dbReference>
<dbReference type="SUPFAM" id="SSF51197">
    <property type="entry name" value="Clavaminate synthase-like"/>
    <property type="match status" value="1"/>
</dbReference>
<keyword evidence="3" id="KW-0408">Iron</keyword>
<dbReference type="GO" id="GO:0017000">
    <property type="term" value="P:antibiotic biosynthetic process"/>
    <property type="evidence" value="ECO:0007669"/>
    <property type="project" value="UniProtKB-KW"/>
</dbReference>
<dbReference type="InterPro" id="IPR026992">
    <property type="entry name" value="DIOX_N"/>
</dbReference>
<dbReference type="InterPro" id="IPR005123">
    <property type="entry name" value="Oxoglu/Fe-dep_dioxygenase_dom"/>
</dbReference>
<comment type="caution">
    <text evidence="5">The sequence shown here is derived from an EMBL/GenBank/DDBJ whole genome shotgun (WGS) entry which is preliminary data.</text>
</comment>
<dbReference type="RefSeq" id="WP_212533679.1">
    <property type="nucleotide sequence ID" value="NZ_JAGSOG010000402.1"/>
</dbReference>
<evidence type="ECO:0000259" key="4">
    <source>
        <dbReference type="PROSITE" id="PS51471"/>
    </source>
</evidence>
<dbReference type="GO" id="GO:0016491">
    <property type="term" value="F:oxidoreductase activity"/>
    <property type="evidence" value="ECO:0007669"/>
    <property type="project" value="UniProtKB-KW"/>
</dbReference>
<dbReference type="GO" id="GO:0046872">
    <property type="term" value="F:metal ion binding"/>
    <property type="evidence" value="ECO:0007669"/>
    <property type="project" value="UniProtKB-KW"/>
</dbReference>
<keyword evidence="3" id="KW-0479">Metal-binding</keyword>
<dbReference type="Pfam" id="PF03171">
    <property type="entry name" value="2OG-FeII_Oxy"/>
    <property type="match status" value="1"/>
</dbReference>
<proteinExistence type="inferred from homology"/>
<dbReference type="Proteomes" id="UP000675781">
    <property type="component" value="Unassembled WGS sequence"/>
</dbReference>
<comment type="similarity">
    <text evidence="3">Belongs to the iron/ascorbate-dependent oxidoreductase family.</text>
</comment>
<name>A0A941EVW0_9ACTN</name>
<dbReference type="PROSITE" id="PS51471">
    <property type="entry name" value="FE2OG_OXY"/>
    <property type="match status" value="1"/>
</dbReference>
<keyword evidence="3" id="KW-0560">Oxidoreductase</keyword>
<evidence type="ECO:0000313" key="6">
    <source>
        <dbReference type="Proteomes" id="UP000675781"/>
    </source>
</evidence>
<dbReference type="InterPro" id="IPR044861">
    <property type="entry name" value="IPNS-like_FE2OG_OXY"/>
</dbReference>
<keyword evidence="2" id="KW-0045">Antibiotic biosynthesis</keyword>
<organism evidence="5 6">
    <name type="scientific">Actinospica durhamensis</name>
    <dbReference type="NCBI Taxonomy" id="1508375"/>
    <lineage>
        <taxon>Bacteria</taxon>
        <taxon>Bacillati</taxon>
        <taxon>Actinomycetota</taxon>
        <taxon>Actinomycetes</taxon>
        <taxon>Catenulisporales</taxon>
        <taxon>Actinospicaceae</taxon>
        <taxon>Actinospica</taxon>
    </lineage>
</organism>
<evidence type="ECO:0000313" key="5">
    <source>
        <dbReference type="EMBL" id="MBR7839240.1"/>
    </source>
</evidence>
<keyword evidence="6" id="KW-1185">Reference proteome</keyword>
<evidence type="ECO:0000256" key="3">
    <source>
        <dbReference type="RuleBase" id="RU003682"/>
    </source>
</evidence>
<dbReference type="PANTHER" id="PTHR47990">
    <property type="entry name" value="2-OXOGLUTARATE (2OG) AND FE(II)-DEPENDENT OXYGENASE SUPERFAMILY PROTEIN-RELATED"/>
    <property type="match status" value="1"/>
</dbReference>
<comment type="pathway">
    <text evidence="1">Antibiotic biosynthesis.</text>
</comment>
<evidence type="ECO:0000256" key="2">
    <source>
        <dbReference type="ARBA" id="ARBA00023194"/>
    </source>
</evidence>
<reference evidence="5" key="1">
    <citation type="submission" date="2021-04" db="EMBL/GenBank/DDBJ databases">
        <title>Genome based classification of Actinospica acidithermotolerans sp. nov., an actinobacterium isolated from an Indonesian hot spring.</title>
        <authorList>
            <person name="Kusuma A.B."/>
            <person name="Putra K.E."/>
            <person name="Nafisah S."/>
            <person name="Loh J."/>
            <person name="Nouioui I."/>
            <person name="Goodfellow M."/>
        </authorList>
    </citation>
    <scope>NUCLEOTIDE SEQUENCE</scope>
    <source>
        <strain evidence="5">CSCA 57</strain>
    </source>
</reference>
<evidence type="ECO:0000256" key="1">
    <source>
        <dbReference type="ARBA" id="ARBA00004792"/>
    </source>
</evidence>
<dbReference type="PRINTS" id="PR00682">
    <property type="entry name" value="IPNSYNTHASE"/>
</dbReference>
<dbReference type="InterPro" id="IPR027443">
    <property type="entry name" value="IPNS-like_sf"/>
</dbReference>
<dbReference type="EMBL" id="JAGSOG010000402">
    <property type="protein sequence ID" value="MBR7839240.1"/>
    <property type="molecule type" value="Genomic_DNA"/>
</dbReference>
<sequence>MIPLIDLHRWRGGDRDAVAAETDAALRESGFLLISGHGIDRGLRAEVRAAAKRFFDLPHPAKAPYAAPVGGRGWIPIGKEANAFYGLEADTSRADLKESLTMGRDFHTGDAATDAAWFAPNLWPAEVPELAELCGRYADAVRVLYDELLELCTAALGLPEGWFHARSRRSPHTFNINRYPPLRETGAPLDGQFRVAPHTDWGMLTILDRQAGYGGLQIQTLDGDWVDAPLHEDAYTVNIGDLLARWTGDRWRSTRHRVLPPPADEPGEELVSLIMFMEADVDTEVTPLPAPIGLRQDLPPVRYGEYLAARAKAASVAL</sequence>
<gene>
    <name evidence="5" type="ORF">KDL01_38620</name>
</gene>
<feature type="domain" description="Fe2OG dioxygenase" evidence="4">
    <location>
        <begin position="169"/>
        <end position="279"/>
    </location>
</feature>
<dbReference type="Pfam" id="PF14226">
    <property type="entry name" value="DIOX_N"/>
    <property type="match status" value="1"/>
</dbReference>
<dbReference type="AlphaFoldDB" id="A0A941EVW0"/>